<protein>
    <submittedName>
        <fullName evidence="1">Sugar ABC transporter permease</fullName>
    </submittedName>
</protein>
<dbReference type="EMBL" id="CP113520">
    <property type="protein sequence ID" value="WAJ26137.1"/>
    <property type="molecule type" value="Genomic_DNA"/>
</dbReference>
<keyword evidence="2" id="KW-1185">Reference proteome</keyword>
<accession>A0ACD4NH61</accession>
<dbReference type="Proteomes" id="UP001163223">
    <property type="component" value="Chromosome"/>
</dbReference>
<organism evidence="1 2">
    <name type="scientific">Antarcticirhabdus aurantiaca</name>
    <dbReference type="NCBI Taxonomy" id="2606717"/>
    <lineage>
        <taxon>Bacteria</taxon>
        <taxon>Pseudomonadati</taxon>
        <taxon>Pseudomonadota</taxon>
        <taxon>Alphaproteobacteria</taxon>
        <taxon>Hyphomicrobiales</taxon>
        <taxon>Aurantimonadaceae</taxon>
        <taxon>Antarcticirhabdus</taxon>
    </lineage>
</organism>
<evidence type="ECO:0000313" key="2">
    <source>
        <dbReference type="Proteomes" id="UP001163223"/>
    </source>
</evidence>
<evidence type="ECO:0000313" key="1">
    <source>
        <dbReference type="EMBL" id="WAJ26137.1"/>
    </source>
</evidence>
<name>A0ACD4NH61_9HYPH</name>
<gene>
    <name evidence="1" type="ORF">OXU80_14570</name>
</gene>
<reference evidence="1" key="1">
    <citation type="submission" date="2022-11" db="EMBL/GenBank/DDBJ databases">
        <title>beta-Carotene-producing bacterium, Jeongeuplla avenae sp. nov., alleviates the salt stress of Arabidopsis seedlings.</title>
        <authorList>
            <person name="Jiang L."/>
            <person name="Lee J."/>
        </authorList>
    </citation>
    <scope>NUCLEOTIDE SEQUENCE</scope>
    <source>
        <strain evidence="1">DY_R2A_6</strain>
    </source>
</reference>
<sequence>MTLASMPLTTDRPQPRRRALGDWLPRLVLAPSFAAVLLFVYGFILFSIYLSMTSSRLLPVYDFIGFGNYVRLFSLPNWWVALKNLAIFGSLYIAICCALGLLLAILLDQRIRAEGLIRPIFLYPMALSFIVTGTAWKWMLDPGIGIAQTMHALGWESFSFTWIKDGEMAIYTIVIAAVWQSSGFIMAMFLAGLRGIDGEMLKAAQIDGASAFQTYRRIVIPQLKPVFLSAFVVLAHLAIKSYDLVVAMTNGGPGRATEMPSTFMYSYTFTRSQMGVGASSAVIMLMMISAVLIPYLYSELAGKARS</sequence>
<proteinExistence type="predicted"/>